<keyword evidence="2" id="KW-1185">Reference proteome</keyword>
<evidence type="ECO:0000313" key="1">
    <source>
        <dbReference type="EMBL" id="QQP13058.1"/>
    </source>
</evidence>
<evidence type="ECO:0000313" key="2">
    <source>
        <dbReference type="Proteomes" id="UP000596049"/>
    </source>
</evidence>
<dbReference type="EMBL" id="CP067341">
    <property type="protein sequence ID" value="QQP13058.1"/>
    <property type="molecule type" value="Genomic_DNA"/>
</dbReference>
<protein>
    <submittedName>
        <fullName evidence="1">DUF2634 domain-containing protein</fullName>
    </submittedName>
</protein>
<sequence length="148" mass="17260">MLPKIAELEFNTQDIETDLPPLGKSFLYDFDKGDFVIRNGKMVAIHGLETLKQWILKVLKTERFRFRIYKDIPYGVTIADLIGSSLPRAFVEAEIKREVTASLMEHTHIQDVQEWQFERDGKWMRIKFRVVTVEGAFDIDEQLKEVAA</sequence>
<dbReference type="InterPro" id="IPR020288">
    <property type="entry name" value="Sheath_initiator"/>
</dbReference>
<gene>
    <name evidence="1" type="ORF">FJQ98_03000</name>
</gene>
<dbReference type="RefSeq" id="WP_053595398.1">
    <property type="nucleotide sequence ID" value="NZ_CP067341.1"/>
</dbReference>
<reference evidence="1 2" key="1">
    <citation type="submission" date="2020-01" db="EMBL/GenBank/DDBJ databases">
        <authorList>
            <person name="Liu G."/>
            <person name="Liu B."/>
        </authorList>
    </citation>
    <scope>NUCLEOTIDE SEQUENCE [LARGE SCALE GENOMIC DNA]</scope>
    <source>
        <strain evidence="1 2">FJAT-51161</strain>
    </source>
</reference>
<dbReference type="Pfam" id="PF10934">
    <property type="entry name" value="Sheath_initiator"/>
    <property type="match status" value="1"/>
</dbReference>
<dbReference type="Proteomes" id="UP000596049">
    <property type="component" value="Chromosome"/>
</dbReference>
<proteinExistence type="predicted"/>
<name>A0ABX7ASX4_9BACI</name>
<organism evidence="1 2">
    <name type="scientific">Lysinibacillus agricola</name>
    <dbReference type="NCBI Taxonomy" id="2590012"/>
    <lineage>
        <taxon>Bacteria</taxon>
        <taxon>Bacillati</taxon>
        <taxon>Bacillota</taxon>
        <taxon>Bacilli</taxon>
        <taxon>Bacillales</taxon>
        <taxon>Bacillaceae</taxon>
        <taxon>Lysinibacillus</taxon>
    </lineage>
</organism>
<accession>A0ABX7ASX4</accession>